<organism evidence="2 3">
    <name type="scientific">Scylla paramamosain</name>
    <name type="common">Mud crab</name>
    <dbReference type="NCBI Taxonomy" id="85552"/>
    <lineage>
        <taxon>Eukaryota</taxon>
        <taxon>Metazoa</taxon>
        <taxon>Ecdysozoa</taxon>
        <taxon>Arthropoda</taxon>
        <taxon>Crustacea</taxon>
        <taxon>Multicrustacea</taxon>
        <taxon>Malacostraca</taxon>
        <taxon>Eumalacostraca</taxon>
        <taxon>Eucarida</taxon>
        <taxon>Decapoda</taxon>
        <taxon>Pleocyemata</taxon>
        <taxon>Brachyura</taxon>
        <taxon>Eubrachyura</taxon>
        <taxon>Portunoidea</taxon>
        <taxon>Portunidae</taxon>
        <taxon>Portuninae</taxon>
        <taxon>Scylla</taxon>
    </lineage>
</organism>
<dbReference type="EMBL" id="JARAKH010000046">
    <property type="protein sequence ID" value="KAK8377996.1"/>
    <property type="molecule type" value="Genomic_DNA"/>
</dbReference>
<dbReference type="AlphaFoldDB" id="A0AAW0SSK7"/>
<feature type="region of interest" description="Disordered" evidence="1">
    <location>
        <begin position="121"/>
        <end position="186"/>
    </location>
</feature>
<feature type="compositionally biased region" description="Basic and acidic residues" evidence="1">
    <location>
        <begin position="162"/>
        <end position="171"/>
    </location>
</feature>
<dbReference type="Proteomes" id="UP001487740">
    <property type="component" value="Unassembled WGS sequence"/>
</dbReference>
<keyword evidence="3" id="KW-1185">Reference proteome</keyword>
<gene>
    <name evidence="2" type="ORF">O3P69_018726</name>
</gene>
<sequence>MVADNTGKWNTEMVIGEFERQMAILAEMSNIMAANKGFVSVHYTALTIDRYNMIALCRSSVDVKFLIKILNVWIKSDWRGVMETAIDLVFMALKENISTGIMVALRVSLLQEAPESIAFAEQGEETETSTAAAEDVESAEAKKRKCPSSSFGSKCPSKKAARLAEEAKWQQEEAAAAAAQAKTEDR</sequence>
<protein>
    <submittedName>
        <fullName evidence="2">Uncharacterized protein</fullName>
    </submittedName>
</protein>
<evidence type="ECO:0000313" key="3">
    <source>
        <dbReference type="Proteomes" id="UP001487740"/>
    </source>
</evidence>
<reference evidence="2 3" key="1">
    <citation type="submission" date="2023-03" db="EMBL/GenBank/DDBJ databases">
        <title>High-quality genome of Scylla paramamosain provides insights in environmental adaptation.</title>
        <authorList>
            <person name="Zhang L."/>
        </authorList>
    </citation>
    <scope>NUCLEOTIDE SEQUENCE [LARGE SCALE GENOMIC DNA]</scope>
    <source>
        <strain evidence="2">LZ_2023a</strain>
        <tissue evidence="2">Muscle</tissue>
    </source>
</reference>
<name>A0AAW0SSK7_SCYPA</name>
<proteinExistence type="predicted"/>
<evidence type="ECO:0000313" key="2">
    <source>
        <dbReference type="EMBL" id="KAK8377996.1"/>
    </source>
</evidence>
<feature type="compositionally biased region" description="Low complexity" evidence="1">
    <location>
        <begin position="172"/>
        <end position="186"/>
    </location>
</feature>
<evidence type="ECO:0000256" key="1">
    <source>
        <dbReference type="SAM" id="MobiDB-lite"/>
    </source>
</evidence>
<comment type="caution">
    <text evidence="2">The sequence shown here is derived from an EMBL/GenBank/DDBJ whole genome shotgun (WGS) entry which is preliminary data.</text>
</comment>
<accession>A0AAW0SSK7</accession>